<name>A0A6H5GQ74_9HEMI</name>
<dbReference type="Proteomes" id="UP000479000">
    <property type="component" value="Unassembled WGS sequence"/>
</dbReference>
<gene>
    <name evidence="2" type="ORF">NTEN_LOCUS10018</name>
</gene>
<feature type="compositionally biased region" description="Basic residues" evidence="1">
    <location>
        <begin position="218"/>
        <end position="227"/>
    </location>
</feature>
<dbReference type="AlphaFoldDB" id="A0A6H5GQ74"/>
<organism evidence="2 3">
    <name type="scientific">Nesidiocoris tenuis</name>
    <dbReference type="NCBI Taxonomy" id="355587"/>
    <lineage>
        <taxon>Eukaryota</taxon>
        <taxon>Metazoa</taxon>
        <taxon>Ecdysozoa</taxon>
        <taxon>Arthropoda</taxon>
        <taxon>Hexapoda</taxon>
        <taxon>Insecta</taxon>
        <taxon>Pterygota</taxon>
        <taxon>Neoptera</taxon>
        <taxon>Paraneoptera</taxon>
        <taxon>Hemiptera</taxon>
        <taxon>Heteroptera</taxon>
        <taxon>Panheteroptera</taxon>
        <taxon>Cimicomorpha</taxon>
        <taxon>Miridae</taxon>
        <taxon>Dicyphina</taxon>
        <taxon>Nesidiocoris</taxon>
    </lineage>
</organism>
<proteinExistence type="predicted"/>
<sequence>MISKLSLNSKLTFISTLSLISKLTLISKLMYCSSADRSDREGFRPSGSSSLLLIILPSLSEEPLAPVALMGGATRFRRNHVFLALIDSEAVKMNNQCSIEKFTYRNMENPSLHLGLSAPFDYRQASPSKTSLLEGKVSSRAGSVLGSLGSFIDREPITLEGAPRQIEGATPRLMRGAYAGEQSPSKCLQNCLNDIANAHQPRFVRSGSENRPQPTHTYSRKQDRKKTKRHILHKNNLHFSGSNQLCPTFEDIYKALLLRTKSFFRFLTGMNRDDCVSLIHQKYLVIAEIAWDARRPTEGGPRKPFYFVTWEVDGGGLKGNLLTESTAVTLSLCTDTVYHIQ</sequence>
<evidence type="ECO:0000313" key="3">
    <source>
        <dbReference type="Proteomes" id="UP000479000"/>
    </source>
</evidence>
<feature type="non-terminal residue" evidence="2">
    <location>
        <position position="341"/>
    </location>
</feature>
<feature type="compositionally biased region" description="Polar residues" evidence="1">
    <location>
        <begin position="207"/>
        <end position="217"/>
    </location>
</feature>
<dbReference type="EMBL" id="CADCXU010015095">
    <property type="protein sequence ID" value="CAB0004541.1"/>
    <property type="molecule type" value="Genomic_DNA"/>
</dbReference>
<accession>A0A6H5GQ74</accession>
<dbReference type="OrthoDB" id="6623589at2759"/>
<evidence type="ECO:0000313" key="2">
    <source>
        <dbReference type="EMBL" id="CAB0004541.1"/>
    </source>
</evidence>
<keyword evidence="3" id="KW-1185">Reference proteome</keyword>
<reference evidence="2 3" key="1">
    <citation type="submission" date="2020-02" db="EMBL/GenBank/DDBJ databases">
        <authorList>
            <person name="Ferguson B K."/>
        </authorList>
    </citation>
    <scope>NUCLEOTIDE SEQUENCE [LARGE SCALE GENOMIC DNA]</scope>
</reference>
<protein>
    <submittedName>
        <fullName evidence="2">Uncharacterized protein</fullName>
    </submittedName>
</protein>
<evidence type="ECO:0000256" key="1">
    <source>
        <dbReference type="SAM" id="MobiDB-lite"/>
    </source>
</evidence>
<feature type="region of interest" description="Disordered" evidence="1">
    <location>
        <begin position="202"/>
        <end position="227"/>
    </location>
</feature>